<dbReference type="Proteomes" id="UP001567571">
    <property type="component" value="Unassembled WGS sequence"/>
</dbReference>
<dbReference type="AlphaFoldDB" id="A0AAV3STW7"/>
<reference evidence="1" key="2">
    <citation type="submission" date="2023-12" db="EMBL/GenBank/DDBJ databases">
        <authorList>
            <person name="Sun Q."/>
            <person name="Inoue M."/>
        </authorList>
    </citation>
    <scope>NUCLEOTIDE SEQUENCE</scope>
    <source>
        <strain evidence="1">JCM 14265</strain>
    </source>
</reference>
<keyword evidence="4" id="KW-1185">Reference proteome</keyword>
<organism evidence="1 3">
    <name type="scientific">Halorubrum ejinorense</name>
    <dbReference type="NCBI Taxonomy" id="425309"/>
    <lineage>
        <taxon>Archaea</taxon>
        <taxon>Methanobacteriati</taxon>
        <taxon>Methanobacteriota</taxon>
        <taxon>Stenosarchaea group</taxon>
        <taxon>Halobacteria</taxon>
        <taxon>Halobacteriales</taxon>
        <taxon>Haloferacaceae</taxon>
        <taxon>Halorubrum</taxon>
    </lineage>
</organism>
<dbReference type="GO" id="GO:0016810">
    <property type="term" value="F:hydrolase activity, acting on carbon-nitrogen (but not peptide) bonds"/>
    <property type="evidence" value="ECO:0007669"/>
    <property type="project" value="InterPro"/>
</dbReference>
<dbReference type="EMBL" id="JBEDNW010000011">
    <property type="protein sequence ID" value="MEZ3168870.1"/>
    <property type="molecule type" value="Genomic_DNA"/>
</dbReference>
<accession>A0AAV3STW7</accession>
<evidence type="ECO:0000313" key="3">
    <source>
        <dbReference type="Proteomes" id="UP001501425"/>
    </source>
</evidence>
<name>A0AAV3STW7_9EURY</name>
<comment type="caution">
    <text evidence="1">The sequence shown here is derived from an EMBL/GenBank/DDBJ whole genome shotgun (WGS) entry which is preliminary data.</text>
</comment>
<dbReference type="Proteomes" id="UP001501425">
    <property type="component" value="Unassembled WGS sequence"/>
</dbReference>
<evidence type="ECO:0000313" key="2">
    <source>
        <dbReference type="EMBL" id="MEZ3168870.1"/>
    </source>
</evidence>
<evidence type="ECO:0000313" key="4">
    <source>
        <dbReference type="Proteomes" id="UP001567571"/>
    </source>
</evidence>
<sequence>MRTRITGRLVVGFNAGGHASFDGEVVYEDGKIDYYSIDYESPVDRTADATNHVVILGLVNLHYMANTDVEVLGARRELAGVSQMRGALGERGKKS</sequence>
<proteinExistence type="predicted"/>
<dbReference type="InterPro" id="IPR011059">
    <property type="entry name" value="Metal-dep_hydrolase_composite"/>
</dbReference>
<reference evidence="2 4" key="3">
    <citation type="submission" date="2024-06" db="EMBL/GenBank/DDBJ databases">
        <title>Halorubrum miltondacostae sp. nov., a potential PHA producer isolated from an inland solar saltern in Rio Maior, Portugal.</title>
        <authorList>
            <person name="Albuquerque L."/>
            <person name="Viver T."/>
            <person name="Barroso C."/>
            <person name="Claudino R."/>
            <person name="Galvan M."/>
            <person name="Simoes G."/>
            <person name="Lobo Da Cunha A."/>
            <person name="Egas C."/>
        </authorList>
    </citation>
    <scope>NUCLEOTIDE SEQUENCE [LARGE SCALE GENOMIC DNA]</scope>
    <source>
        <strain evidence="2 4">DSM 18646</strain>
    </source>
</reference>
<gene>
    <name evidence="2" type="ORF">ABNG02_16275</name>
    <name evidence="1" type="ORF">GCM10008994_21020</name>
</gene>
<protein>
    <submittedName>
        <fullName evidence="1">Uncharacterized protein</fullName>
    </submittedName>
</protein>
<dbReference type="EMBL" id="BAAADQ010000012">
    <property type="protein sequence ID" value="GAA0545892.1"/>
    <property type="molecule type" value="Genomic_DNA"/>
</dbReference>
<dbReference type="RefSeq" id="WP_343778894.1">
    <property type="nucleotide sequence ID" value="NZ_BAAADQ010000012.1"/>
</dbReference>
<evidence type="ECO:0000313" key="1">
    <source>
        <dbReference type="EMBL" id="GAA0545892.1"/>
    </source>
</evidence>
<dbReference type="SUPFAM" id="SSF51338">
    <property type="entry name" value="Composite domain of metallo-dependent hydrolases"/>
    <property type="match status" value="1"/>
</dbReference>
<reference evidence="1" key="1">
    <citation type="journal article" date="2014" name="Int. J. Syst. Evol. Microbiol.">
        <title>Complete genome sequence of Corynebacterium casei LMG S-19264T (=DSM 44701T), isolated from a smear-ripened cheese.</title>
        <authorList>
            <consortium name="US DOE Joint Genome Institute (JGI-PGF)"/>
            <person name="Walter F."/>
            <person name="Albersmeier A."/>
            <person name="Kalinowski J."/>
            <person name="Ruckert C."/>
        </authorList>
    </citation>
    <scope>NUCLEOTIDE SEQUENCE</scope>
    <source>
        <strain evidence="1">JCM 14265</strain>
    </source>
</reference>